<dbReference type="SUPFAM" id="SSF56281">
    <property type="entry name" value="Metallo-hydrolase/oxidoreductase"/>
    <property type="match status" value="1"/>
</dbReference>
<dbReference type="CDD" id="cd07715">
    <property type="entry name" value="TaR3-like_MBL-fold"/>
    <property type="match status" value="1"/>
</dbReference>
<keyword evidence="3" id="KW-1185">Reference proteome</keyword>
<sequence>MCLKHDESYFIFDAGTGIRGLGIELMELVEKSYDGNVIELNIFLSHTHWDHIQGLPFFQPAYDSRFKLNIYGSEKKDDMLEKTLSGQMNSVYFPVPMSQLSSELNVHVDLQALDISGVKVSSTDQNHPGGSTAFKASLDGGRTLVYATDNELDLQFHRDGSPKDKMGERYLKFISEVDYLIADGQYTDEEYLDKVGWGHTSLSLIHKIAHQAGVKNLIIYHHDPMHTDSILEDLSHKYMNQYESLTPAMQVIWAREGLTLQLRS</sequence>
<evidence type="ECO:0000313" key="2">
    <source>
        <dbReference type="EMBL" id="EDM27175.1"/>
    </source>
</evidence>
<feature type="domain" description="Metallo-beta-lactamase" evidence="1">
    <location>
        <begin position="11"/>
        <end position="222"/>
    </location>
</feature>
<dbReference type="InterPro" id="IPR036866">
    <property type="entry name" value="RibonucZ/Hydroxyglut_hydro"/>
</dbReference>
<dbReference type="Proteomes" id="UP000004947">
    <property type="component" value="Unassembled WGS sequence"/>
</dbReference>
<comment type="caution">
    <text evidence="2">The sequence shown here is derived from an EMBL/GenBank/DDBJ whole genome shotgun (WGS) entry which is preliminary data.</text>
</comment>
<dbReference type="PANTHER" id="PTHR42663">
    <property type="entry name" value="HYDROLASE C777.06C-RELATED-RELATED"/>
    <property type="match status" value="1"/>
</dbReference>
<dbReference type="eggNOG" id="COG1235">
    <property type="taxonomic scope" value="Bacteria"/>
</dbReference>
<dbReference type="Gene3D" id="3.60.15.10">
    <property type="entry name" value="Ribonuclease Z/Hydroxyacylglutathione hydrolase-like"/>
    <property type="match status" value="1"/>
</dbReference>
<dbReference type="STRING" id="313628.LNTAR_15937"/>
<dbReference type="Pfam" id="PF12706">
    <property type="entry name" value="Lactamase_B_2"/>
    <property type="match status" value="1"/>
</dbReference>
<protein>
    <submittedName>
        <fullName evidence="2">Beta-lactamase-like protein</fullName>
    </submittedName>
</protein>
<dbReference type="InterPro" id="IPR001279">
    <property type="entry name" value="Metallo-B-lactamas"/>
</dbReference>
<proteinExistence type="predicted"/>
<accession>A6DMI5</accession>
<dbReference type="EMBL" id="ABCK01000011">
    <property type="protein sequence ID" value="EDM27175.1"/>
    <property type="molecule type" value="Genomic_DNA"/>
</dbReference>
<organism evidence="2 3">
    <name type="scientific">Lentisphaera araneosa HTCC2155</name>
    <dbReference type="NCBI Taxonomy" id="313628"/>
    <lineage>
        <taxon>Bacteria</taxon>
        <taxon>Pseudomonadati</taxon>
        <taxon>Lentisphaerota</taxon>
        <taxon>Lentisphaeria</taxon>
        <taxon>Lentisphaerales</taxon>
        <taxon>Lentisphaeraceae</taxon>
        <taxon>Lentisphaera</taxon>
    </lineage>
</organism>
<evidence type="ECO:0000313" key="3">
    <source>
        <dbReference type="Proteomes" id="UP000004947"/>
    </source>
</evidence>
<reference evidence="2 3" key="1">
    <citation type="journal article" date="2010" name="J. Bacteriol.">
        <title>Genome sequence of Lentisphaera araneosa HTCC2155T, the type species of the order Lentisphaerales in the phylum Lentisphaerae.</title>
        <authorList>
            <person name="Thrash J.C."/>
            <person name="Cho J.C."/>
            <person name="Vergin K.L."/>
            <person name="Morris R.M."/>
            <person name="Giovannoni S.J."/>
        </authorList>
    </citation>
    <scope>NUCLEOTIDE SEQUENCE [LARGE SCALE GENOMIC DNA]</scope>
    <source>
        <strain evidence="2 3">HTCC2155</strain>
    </source>
</reference>
<name>A6DMI5_9BACT</name>
<evidence type="ECO:0000259" key="1">
    <source>
        <dbReference type="Pfam" id="PF12706"/>
    </source>
</evidence>
<gene>
    <name evidence="2" type="ORF">LNTAR_15937</name>
</gene>
<dbReference type="PANTHER" id="PTHR42663:SF4">
    <property type="entry name" value="SLL1036 PROTEIN"/>
    <property type="match status" value="1"/>
</dbReference>
<dbReference type="AlphaFoldDB" id="A6DMI5"/>